<keyword evidence="10 12" id="KW-0830">Ubiquinone</keyword>
<evidence type="ECO:0000313" key="14">
    <source>
        <dbReference type="EMBL" id="SLM47799.1"/>
    </source>
</evidence>
<evidence type="ECO:0000259" key="13">
    <source>
        <dbReference type="PROSITE" id="PS51379"/>
    </source>
</evidence>
<keyword evidence="7 12" id="KW-0408">Iron</keyword>
<keyword evidence="4 12" id="KW-0479">Metal-binding</keyword>
<dbReference type="Proteomes" id="UP000192042">
    <property type="component" value="Chromosome I"/>
</dbReference>
<dbReference type="GO" id="GO:0048038">
    <property type="term" value="F:quinone binding"/>
    <property type="evidence" value="ECO:0007669"/>
    <property type="project" value="UniProtKB-KW"/>
</dbReference>
<dbReference type="InterPro" id="IPR017896">
    <property type="entry name" value="4Fe4S_Fe-S-bd"/>
</dbReference>
<keyword evidence="11 12" id="KW-0472">Membrane</keyword>
<feature type="binding site" evidence="12">
    <location>
        <position position="82"/>
    </location>
    <ligand>
        <name>[4Fe-4S] cluster</name>
        <dbReference type="ChEBI" id="CHEBI:49883"/>
        <label>1</label>
    </ligand>
</feature>
<dbReference type="Gene3D" id="3.30.70.3270">
    <property type="match status" value="1"/>
</dbReference>
<evidence type="ECO:0000256" key="9">
    <source>
        <dbReference type="ARBA" id="ARBA00023027"/>
    </source>
</evidence>
<dbReference type="PANTHER" id="PTHR10849">
    <property type="entry name" value="NADH DEHYDROGENASE UBIQUINONE IRON-SULFUR PROTEIN 8, MITOCHONDRIAL"/>
    <property type="match status" value="1"/>
</dbReference>
<feature type="domain" description="4Fe-4S ferredoxin-type" evidence="13">
    <location>
        <begin position="65"/>
        <end position="96"/>
    </location>
</feature>
<comment type="subunit">
    <text evidence="12">NDH-1 is composed of 14 different subunits. Subunits NuoA, H, J, K, L, M, N constitute the membrane sector of the complex.</text>
</comment>
<reference evidence="14 15" key="1">
    <citation type="submission" date="2017-03" db="EMBL/GenBank/DDBJ databases">
        <authorList>
            <person name="Afonso C.L."/>
            <person name="Miller P.J."/>
            <person name="Scott M.A."/>
            <person name="Spackman E."/>
            <person name="Goraichik I."/>
            <person name="Dimitrov K.M."/>
            <person name="Suarez D.L."/>
            <person name="Swayne D.E."/>
        </authorList>
    </citation>
    <scope>NUCLEOTIDE SEQUENCE [LARGE SCALE GENOMIC DNA]</scope>
    <source>
        <strain evidence="14">Genome sequencing of Nitrospira japonica strain NJ11</strain>
    </source>
</reference>
<dbReference type="HAMAP" id="MF_01351">
    <property type="entry name" value="NDH1_NuoI"/>
    <property type="match status" value="1"/>
</dbReference>
<dbReference type="NCBIfam" id="NF004538">
    <property type="entry name" value="PRK05888.1-4"/>
    <property type="match status" value="1"/>
</dbReference>
<dbReference type="PROSITE" id="PS51379">
    <property type="entry name" value="4FE4S_FER_2"/>
    <property type="match status" value="2"/>
</dbReference>
<keyword evidence="3 12" id="KW-0874">Quinone</keyword>
<dbReference type="PROSITE" id="PS00198">
    <property type="entry name" value="4FE4S_FER_1"/>
    <property type="match status" value="2"/>
</dbReference>
<comment type="similarity">
    <text evidence="12">Belongs to the complex I 23 kDa subunit family.</text>
</comment>
<comment type="subcellular location">
    <subcellularLocation>
        <location evidence="12">Cell membrane</location>
        <topology evidence="12">Peripheral membrane protein</topology>
    </subcellularLocation>
</comment>
<dbReference type="SUPFAM" id="SSF54862">
    <property type="entry name" value="4Fe-4S ferredoxins"/>
    <property type="match status" value="1"/>
</dbReference>
<dbReference type="GO" id="GO:0051539">
    <property type="term" value="F:4 iron, 4 sulfur cluster binding"/>
    <property type="evidence" value="ECO:0007669"/>
    <property type="project" value="UniProtKB-KW"/>
</dbReference>
<keyword evidence="15" id="KW-1185">Reference proteome</keyword>
<dbReference type="RefSeq" id="WP_080886276.1">
    <property type="nucleotide sequence ID" value="NZ_LT828648.1"/>
</dbReference>
<keyword evidence="1 12" id="KW-1003">Cell membrane</keyword>
<dbReference type="EC" id="7.1.1.-" evidence="12"/>
<evidence type="ECO:0000256" key="4">
    <source>
        <dbReference type="ARBA" id="ARBA00022723"/>
    </source>
</evidence>
<evidence type="ECO:0000256" key="10">
    <source>
        <dbReference type="ARBA" id="ARBA00023075"/>
    </source>
</evidence>
<feature type="binding site" evidence="12">
    <location>
        <position position="86"/>
    </location>
    <ligand>
        <name>[4Fe-4S] cluster</name>
        <dbReference type="ChEBI" id="CHEBI:49883"/>
        <label>2</label>
    </ligand>
</feature>
<protein>
    <recommendedName>
        <fullName evidence="12">NADH-quinone oxidoreductase subunit I</fullName>
        <ecNumber evidence="12">7.1.1.-</ecNumber>
    </recommendedName>
    <alternativeName>
        <fullName evidence="12">NADH dehydrogenase I subunit I</fullName>
    </alternativeName>
    <alternativeName>
        <fullName evidence="12">NDH-1 subunit I</fullName>
    </alternativeName>
</protein>
<name>A0A1W1I4J6_9BACT</name>
<evidence type="ECO:0000256" key="1">
    <source>
        <dbReference type="ARBA" id="ARBA00022475"/>
    </source>
</evidence>
<keyword evidence="8 12" id="KW-0411">Iron-sulfur</keyword>
<gene>
    <name evidence="12 14" type="primary">nuoI</name>
    <name evidence="14" type="ORF">NSJP_1627</name>
</gene>
<proteinExistence type="inferred from homology"/>
<feature type="binding site" evidence="12">
    <location>
        <position position="123"/>
    </location>
    <ligand>
        <name>[4Fe-4S] cluster</name>
        <dbReference type="ChEBI" id="CHEBI:49883"/>
        <label>2</label>
    </ligand>
</feature>
<evidence type="ECO:0000256" key="6">
    <source>
        <dbReference type="ARBA" id="ARBA00022967"/>
    </source>
</evidence>
<evidence type="ECO:0000313" key="15">
    <source>
        <dbReference type="Proteomes" id="UP000192042"/>
    </source>
</evidence>
<comment type="cofactor">
    <cofactor evidence="12">
        <name>[4Fe-4S] cluster</name>
        <dbReference type="ChEBI" id="CHEBI:49883"/>
    </cofactor>
    <text evidence="12">Binds 2 [4Fe-4S] clusters per subunit.</text>
</comment>
<keyword evidence="6 12" id="KW-1278">Translocase</keyword>
<comment type="catalytic activity">
    <reaction evidence="12">
        <text>a quinone + NADH + 5 H(+)(in) = a quinol + NAD(+) + 4 H(+)(out)</text>
        <dbReference type="Rhea" id="RHEA:57888"/>
        <dbReference type="ChEBI" id="CHEBI:15378"/>
        <dbReference type="ChEBI" id="CHEBI:24646"/>
        <dbReference type="ChEBI" id="CHEBI:57540"/>
        <dbReference type="ChEBI" id="CHEBI:57945"/>
        <dbReference type="ChEBI" id="CHEBI:132124"/>
    </reaction>
</comment>
<keyword evidence="14" id="KW-0560">Oxidoreductase</keyword>
<dbReference type="EMBL" id="LT828648">
    <property type="protein sequence ID" value="SLM47799.1"/>
    <property type="molecule type" value="Genomic_DNA"/>
</dbReference>
<dbReference type="GO" id="GO:0050136">
    <property type="term" value="F:NADH dehydrogenase (quinone) (non-electrogenic) activity"/>
    <property type="evidence" value="ECO:0007669"/>
    <property type="project" value="UniProtKB-UniRule"/>
</dbReference>
<feature type="binding site" evidence="12">
    <location>
        <position position="120"/>
    </location>
    <ligand>
        <name>[4Fe-4S] cluster</name>
        <dbReference type="ChEBI" id="CHEBI:49883"/>
        <label>2</label>
    </ligand>
</feature>
<organism evidence="14 15">
    <name type="scientific">Nitrospira japonica</name>
    <dbReference type="NCBI Taxonomy" id="1325564"/>
    <lineage>
        <taxon>Bacteria</taxon>
        <taxon>Pseudomonadati</taxon>
        <taxon>Nitrospirota</taxon>
        <taxon>Nitrospiria</taxon>
        <taxon>Nitrospirales</taxon>
        <taxon>Nitrospiraceae</taxon>
        <taxon>Nitrospira</taxon>
    </lineage>
</organism>
<keyword evidence="9 12" id="KW-0520">NAD</keyword>
<dbReference type="PANTHER" id="PTHR10849:SF24">
    <property type="entry name" value="NADH-QUINONE OXIDOREDUCTASE SUBUNIT I 2"/>
    <property type="match status" value="1"/>
</dbReference>
<evidence type="ECO:0000256" key="5">
    <source>
        <dbReference type="ARBA" id="ARBA00022737"/>
    </source>
</evidence>
<feature type="binding site" evidence="12">
    <location>
        <position position="117"/>
    </location>
    <ligand>
        <name>[4Fe-4S] cluster</name>
        <dbReference type="ChEBI" id="CHEBI:49883"/>
        <label>2</label>
    </ligand>
</feature>
<feature type="binding site" evidence="12">
    <location>
        <position position="79"/>
    </location>
    <ligand>
        <name>[4Fe-4S] cluster</name>
        <dbReference type="ChEBI" id="CHEBI:49883"/>
        <label>1</label>
    </ligand>
</feature>
<evidence type="ECO:0000256" key="2">
    <source>
        <dbReference type="ARBA" id="ARBA00022485"/>
    </source>
</evidence>
<feature type="binding site" evidence="12">
    <location>
        <position position="76"/>
    </location>
    <ligand>
        <name>[4Fe-4S] cluster</name>
        <dbReference type="ChEBI" id="CHEBI:49883"/>
        <label>1</label>
    </ligand>
</feature>
<keyword evidence="2 12" id="KW-0004">4Fe-4S</keyword>
<evidence type="ECO:0000256" key="11">
    <source>
        <dbReference type="ARBA" id="ARBA00023136"/>
    </source>
</evidence>
<accession>A0A1W1I4J6</accession>
<dbReference type="KEGG" id="nja:NSJP_1627"/>
<dbReference type="Pfam" id="PF12838">
    <property type="entry name" value="Fer4_7"/>
    <property type="match status" value="1"/>
</dbReference>
<dbReference type="InterPro" id="IPR017900">
    <property type="entry name" value="4Fe4S_Fe_S_CS"/>
</dbReference>
<evidence type="ECO:0000256" key="7">
    <source>
        <dbReference type="ARBA" id="ARBA00023004"/>
    </source>
</evidence>
<keyword evidence="5" id="KW-0677">Repeat</keyword>
<sequence length="192" mass="22023">MSTAPVQTGSKRPSRFVEWLKTIVFYELLVGMKATMSHLLHYKPITVQYPHEKRALPDNYRGMLGLLRYDDGTEKCVGCDLCEAACPSRVIRVVSAEVPGEPTKRYSKEYYMDMTRCLFCGMCVKACPVDALGMSQEFEWAVYDKRQLHLNKQQLLAIGDRSFPVREKRLELQHPNVAFFNVSFGHVPQKPN</sequence>
<feature type="binding site" evidence="12">
    <location>
        <position position="127"/>
    </location>
    <ligand>
        <name>[4Fe-4S] cluster</name>
        <dbReference type="ChEBI" id="CHEBI:49883"/>
        <label>1</label>
    </ligand>
</feature>
<dbReference type="GO" id="GO:0005506">
    <property type="term" value="F:iron ion binding"/>
    <property type="evidence" value="ECO:0007669"/>
    <property type="project" value="UniProtKB-UniRule"/>
</dbReference>
<dbReference type="STRING" id="1325564.NSJP_1627"/>
<dbReference type="InterPro" id="IPR010226">
    <property type="entry name" value="NADH_quinone_OxRdtase_chainI"/>
</dbReference>
<comment type="function">
    <text evidence="12">NDH-1 shuttles electrons from NADH, via FMN and iron-sulfur (Fe-S) centers, to quinones in the respiratory chain. The immediate electron acceptor for the enzyme in this species is believed to be ubiquinone. Couples the redox reaction to proton translocation (for every two electrons transferred, four hydrogen ions are translocated across the cytoplasmic membrane), and thus conserves the redox energy in a proton gradient.</text>
</comment>
<dbReference type="OrthoDB" id="9808559at2"/>
<evidence type="ECO:0000256" key="3">
    <source>
        <dbReference type="ARBA" id="ARBA00022719"/>
    </source>
</evidence>
<dbReference type="AlphaFoldDB" id="A0A1W1I4J6"/>
<dbReference type="NCBIfam" id="TIGR01971">
    <property type="entry name" value="NuoI"/>
    <property type="match status" value="1"/>
</dbReference>
<evidence type="ECO:0000256" key="12">
    <source>
        <dbReference type="HAMAP-Rule" id="MF_01351"/>
    </source>
</evidence>
<feature type="domain" description="4Fe-4S ferredoxin-type" evidence="13">
    <location>
        <begin position="108"/>
        <end position="137"/>
    </location>
</feature>
<evidence type="ECO:0000256" key="8">
    <source>
        <dbReference type="ARBA" id="ARBA00023014"/>
    </source>
</evidence>
<dbReference type="GO" id="GO:0005886">
    <property type="term" value="C:plasma membrane"/>
    <property type="evidence" value="ECO:0007669"/>
    <property type="project" value="UniProtKB-SubCell"/>
</dbReference>